<keyword evidence="4" id="KW-1185">Reference proteome</keyword>
<dbReference type="InterPro" id="IPR000073">
    <property type="entry name" value="AB_hydrolase_1"/>
</dbReference>
<dbReference type="GO" id="GO:0055088">
    <property type="term" value="P:lipid homeostasis"/>
    <property type="evidence" value="ECO:0007669"/>
    <property type="project" value="TreeGrafter"/>
</dbReference>
<organism evidence="3 4">
    <name type="scientific">Chloropicon roscoffensis</name>
    <dbReference type="NCBI Taxonomy" id="1461544"/>
    <lineage>
        <taxon>Eukaryota</taxon>
        <taxon>Viridiplantae</taxon>
        <taxon>Chlorophyta</taxon>
        <taxon>Chloropicophyceae</taxon>
        <taxon>Chloropicales</taxon>
        <taxon>Chloropicaceae</taxon>
        <taxon>Chloropicon</taxon>
    </lineage>
</organism>
<feature type="domain" description="AB hydrolase-1" evidence="2">
    <location>
        <begin position="80"/>
        <end position="215"/>
    </location>
</feature>
<keyword evidence="3" id="KW-0378">Hydrolase</keyword>
<evidence type="ECO:0000313" key="3">
    <source>
        <dbReference type="EMBL" id="WZN67260.1"/>
    </source>
</evidence>
<protein>
    <submittedName>
        <fullName evidence="3">Alpha/beta hydrolase</fullName>
    </submittedName>
</protein>
<evidence type="ECO:0000259" key="2">
    <source>
        <dbReference type="Pfam" id="PF12697"/>
    </source>
</evidence>
<proteinExistence type="predicted"/>
<dbReference type="GO" id="GO:0052689">
    <property type="term" value="F:carboxylic ester hydrolase activity"/>
    <property type="evidence" value="ECO:0007669"/>
    <property type="project" value="TreeGrafter"/>
</dbReference>
<reference evidence="3 4" key="1">
    <citation type="submission" date="2024-03" db="EMBL/GenBank/DDBJ databases">
        <title>Complete genome sequence of the green alga Chloropicon roscoffensis RCC1871.</title>
        <authorList>
            <person name="Lemieux C."/>
            <person name="Pombert J.-F."/>
            <person name="Otis C."/>
            <person name="Turmel M."/>
        </authorList>
    </citation>
    <scope>NUCLEOTIDE SEQUENCE [LARGE SCALE GENOMIC DNA]</scope>
    <source>
        <strain evidence="3 4">RCC1871</strain>
    </source>
</reference>
<dbReference type="PANTHER" id="PTHR42886:SF42">
    <property type="entry name" value="ALPHA_BETA-HYDROLASES SUPERFAMILY PROTEIN"/>
    <property type="match status" value="1"/>
</dbReference>
<evidence type="ECO:0000313" key="4">
    <source>
        <dbReference type="Proteomes" id="UP001472866"/>
    </source>
</evidence>
<dbReference type="Pfam" id="PF12697">
    <property type="entry name" value="Abhydrolase_6"/>
    <property type="match status" value="1"/>
</dbReference>
<feature type="region of interest" description="Disordered" evidence="1">
    <location>
        <begin position="1"/>
        <end position="29"/>
    </location>
</feature>
<sequence>MAPIGARGGQVRVVSAGNGGHGRERGRRWSRRRHCTTKCLAVRSGKHEVLAPATQSGEKLNLEVLSLEAGDERGKERNSLVFLHGSYHAAWCFAENFMPYFAKEFKPNRDSYALSFLGQGESTVPEGVRVAGTIETHAEDVASFLASLDRPAVVVAHSFGGLIAQKLVSACSQRKCGGNVAGLCLLCSVPPSGNGAMVGRFLRRTPLAAIKLSYRFATASFTTDAEACR</sequence>
<dbReference type="EMBL" id="CP151519">
    <property type="protein sequence ID" value="WZN67260.1"/>
    <property type="molecule type" value="Genomic_DNA"/>
</dbReference>
<dbReference type="AlphaFoldDB" id="A0AAX4PMR7"/>
<accession>A0AAX4PMR7</accession>
<name>A0AAX4PMR7_9CHLO</name>
<dbReference type="InterPro" id="IPR029058">
    <property type="entry name" value="AB_hydrolase_fold"/>
</dbReference>
<dbReference type="GO" id="GO:0006654">
    <property type="term" value="P:phosphatidic acid biosynthetic process"/>
    <property type="evidence" value="ECO:0007669"/>
    <property type="project" value="TreeGrafter"/>
</dbReference>
<gene>
    <name evidence="3" type="ORF">HKI87_19g88330</name>
</gene>
<evidence type="ECO:0000256" key="1">
    <source>
        <dbReference type="SAM" id="MobiDB-lite"/>
    </source>
</evidence>
<dbReference type="Proteomes" id="UP001472866">
    <property type="component" value="Chromosome 19"/>
</dbReference>
<dbReference type="PANTHER" id="PTHR42886">
    <property type="entry name" value="RE40534P-RELATED"/>
    <property type="match status" value="1"/>
</dbReference>
<dbReference type="GO" id="GO:0042171">
    <property type="term" value="F:lysophosphatidic acid acyltransferase activity"/>
    <property type="evidence" value="ECO:0007669"/>
    <property type="project" value="TreeGrafter"/>
</dbReference>
<dbReference type="Gene3D" id="3.40.50.1820">
    <property type="entry name" value="alpha/beta hydrolase"/>
    <property type="match status" value="1"/>
</dbReference>
<dbReference type="SUPFAM" id="SSF53474">
    <property type="entry name" value="alpha/beta-Hydrolases"/>
    <property type="match status" value="1"/>
</dbReference>